<feature type="transmembrane region" description="Helical" evidence="10">
    <location>
        <begin position="6"/>
        <end position="30"/>
    </location>
</feature>
<accession>A0AAU9WZ45</accession>
<evidence type="ECO:0000313" key="13">
    <source>
        <dbReference type="Proteomes" id="UP001159428"/>
    </source>
</evidence>
<dbReference type="PANTHER" id="PTHR24246:SF27">
    <property type="entry name" value="ADENOSINE RECEPTOR, ISOFORM A"/>
    <property type="match status" value="1"/>
</dbReference>
<organism evidence="12 13">
    <name type="scientific">Pocillopora meandrina</name>
    <dbReference type="NCBI Taxonomy" id="46732"/>
    <lineage>
        <taxon>Eukaryota</taxon>
        <taxon>Metazoa</taxon>
        <taxon>Cnidaria</taxon>
        <taxon>Anthozoa</taxon>
        <taxon>Hexacorallia</taxon>
        <taxon>Scleractinia</taxon>
        <taxon>Astrocoeniina</taxon>
        <taxon>Pocilloporidae</taxon>
        <taxon>Pocillopora</taxon>
    </lineage>
</organism>
<feature type="transmembrane region" description="Helical" evidence="10">
    <location>
        <begin position="277"/>
        <end position="299"/>
    </location>
</feature>
<dbReference type="CDD" id="cd00637">
    <property type="entry name" value="7tm_classA_rhodopsin-like"/>
    <property type="match status" value="2"/>
</dbReference>
<sequence length="531" mass="60897">MDFNSWNIFWSSAFGLLAVLIILGNFFSICVFHRKKSRKRSYFLLISLAVADLMVGLFAIPLFIKGSSTEHSYLWRLVSKSFDAFIGLTSIYTLAVISLERLFAIACPLRHRTLTSRNYIYAIAIPWIAAAVFIAVIILKPKGSVKHLSYKFFPFLFLITPLLTMCVAYFSIWIKQKSTKGIRNHRAARESKLAKTLFLVTGASLLTWTPFQILNNLVLFQVFQISLTVFYLSKILQFSNSLTYNCTLPTSCSFEQNHLIVLRKQLLTNMDFNSWNIFWSSSFGLLAVLIILGNFFTIWVFHRQRSRKRSYFLLISLAVADLMVGLFAIPIFIIGSTEYSYLRWLVSTSFDAFTGLTSIYTLAVISLERMFAIVCPLRHRTLISRNYIYAIAIPWIAAAVFIAILILHFNGIMKYPSYKIIVLLFQTTPLLTMCAAYFSIWIKRKSTKGIRNHRAARESKLANTLFLVTGASLLTWTPFQMINNLSFIEGWRISSTLLYLSKILQFSNSLVNVVIYPLRIPEFKTTLKNII</sequence>
<keyword evidence="9" id="KW-0807">Transducer</keyword>
<evidence type="ECO:0000256" key="7">
    <source>
        <dbReference type="ARBA" id="ARBA00023170"/>
    </source>
</evidence>
<feature type="transmembrane region" description="Helical" evidence="10">
    <location>
        <begin position="42"/>
        <end position="64"/>
    </location>
</feature>
<feature type="transmembrane region" description="Helical" evidence="10">
    <location>
        <begin position="119"/>
        <end position="140"/>
    </location>
</feature>
<evidence type="ECO:0000256" key="8">
    <source>
        <dbReference type="ARBA" id="ARBA00023180"/>
    </source>
</evidence>
<feature type="transmembrane region" description="Helical" evidence="10">
    <location>
        <begin position="420"/>
        <end position="440"/>
    </location>
</feature>
<evidence type="ECO:0000313" key="12">
    <source>
        <dbReference type="EMBL" id="CAH3131497.1"/>
    </source>
</evidence>
<dbReference type="EMBL" id="CALNXJ010000026">
    <property type="protein sequence ID" value="CAH3131497.1"/>
    <property type="molecule type" value="Genomic_DNA"/>
</dbReference>
<evidence type="ECO:0000256" key="4">
    <source>
        <dbReference type="ARBA" id="ARBA00022989"/>
    </source>
</evidence>
<feature type="domain" description="G-protein coupled receptors family 1 profile" evidence="11">
    <location>
        <begin position="24"/>
        <end position="248"/>
    </location>
</feature>
<evidence type="ECO:0000256" key="10">
    <source>
        <dbReference type="SAM" id="Phobius"/>
    </source>
</evidence>
<comment type="subcellular location">
    <subcellularLocation>
        <location evidence="1">Cell membrane</location>
        <topology evidence="1">Multi-pass membrane protein</topology>
    </subcellularLocation>
</comment>
<feature type="transmembrane region" description="Helical" evidence="10">
    <location>
        <begin position="341"/>
        <end position="367"/>
    </location>
</feature>
<evidence type="ECO:0000256" key="3">
    <source>
        <dbReference type="ARBA" id="ARBA00022692"/>
    </source>
</evidence>
<dbReference type="InterPro" id="IPR017452">
    <property type="entry name" value="GPCR_Rhodpsn_7TM"/>
</dbReference>
<name>A0AAU9WZ45_9CNID</name>
<evidence type="ECO:0000256" key="6">
    <source>
        <dbReference type="ARBA" id="ARBA00023136"/>
    </source>
</evidence>
<dbReference type="Proteomes" id="UP001159428">
    <property type="component" value="Unassembled WGS sequence"/>
</dbReference>
<comment type="caution">
    <text evidence="12">The sequence shown here is derived from an EMBL/GenBank/DDBJ whole genome shotgun (WGS) entry which is preliminary data.</text>
</comment>
<dbReference type="AlphaFoldDB" id="A0AAU9WZ45"/>
<feature type="transmembrane region" description="Helical" evidence="10">
    <location>
        <begin position="84"/>
        <end position="107"/>
    </location>
</feature>
<gene>
    <name evidence="12" type="ORF">PMEA_00014808</name>
</gene>
<dbReference type="PANTHER" id="PTHR24246">
    <property type="entry name" value="OLFACTORY RECEPTOR AND ADENOSINE RECEPTOR"/>
    <property type="match status" value="1"/>
</dbReference>
<evidence type="ECO:0000256" key="1">
    <source>
        <dbReference type="ARBA" id="ARBA00004651"/>
    </source>
</evidence>
<keyword evidence="6 10" id="KW-0472">Membrane</keyword>
<evidence type="ECO:0000256" key="5">
    <source>
        <dbReference type="ARBA" id="ARBA00023040"/>
    </source>
</evidence>
<dbReference type="GO" id="GO:0005886">
    <property type="term" value="C:plasma membrane"/>
    <property type="evidence" value="ECO:0007669"/>
    <property type="project" value="UniProtKB-SubCell"/>
</dbReference>
<evidence type="ECO:0000256" key="9">
    <source>
        <dbReference type="ARBA" id="ARBA00023224"/>
    </source>
</evidence>
<dbReference type="PRINTS" id="PR00237">
    <property type="entry name" value="GPCRRHODOPSN"/>
</dbReference>
<keyword evidence="7" id="KW-0675">Receptor</keyword>
<feature type="transmembrane region" description="Helical" evidence="10">
    <location>
        <begin position="499"/>
        <end position="518"/>
    </location>
</feature>
<dbReference type="SUPFAM" id="SSF81321">
    <property type="entry name" value="Family A G protein-coupled receptor-like"/>
    <property type="match status" value="2"/>
</dbReference>
<feature type="transmembrane region" description="Helical" evidence="10">
    <location>
        <begin position="193"/>
        <end position="211"/>
    </location>
</feature>
<feature type="transmembrane region" description="Helical" evidence="10">
    <location>
        <begin position="152"/>
        <end position="172"/>
    </location>
</feature>
<proteinExistence type="predicted"/>
<feature type="transmembrane region" description="Helical" evidence="10">
    <location>
        <begin position="461"/>
        <end position="479"/>
    </location>
</feature>
<keyword evidence="5" id="KW-0297">G-protein coupled receptor</keyword>
<dbReference type="PROSITE" id="PS50262">
    <property type="entry name" value="G_PROTEIN_RECEP_F1_2"/>
    <property type="match status" value="2"/>
</dbReference>
<feature type="transmembrane region" description="Helical" evidence="10">
    <location>
        <begin position="311"/>
        <end position="335"/>
    </location>
</feature>
<keyword evidence="2" id="KW-1003">Cell membrane</keyword>
<evidence type="ECO:0000259" key="11">
    <source>
        <dbReference type="PROSITE" id="PS50262"/>
    </source>
</evidence>
<dbReference type="SMART" id="SM01381">
    <property type="entry name" value="7TM_GPCR_Srsx"/>
    <property type="match status" value="1"/>
</dbReference>
<keyword evidence="8" id="KW-0325">Glycoprotein</keyword>
<feature type="domain" description="G-protein coupled receptors family 1 profile" evidence="11">
    <location>
        <begin position="293"/>
        <end position="516"/>
    </location>
</feature>
<dbReference type="InterPro" id="IPR000276">
    <property type="entry name" value="GPCR_Rhodpsn"/>
</dbReference>
<dbReference type="GO" id="GO:0004930">
    <property type="term" value="F:G protein-coupled receptor activity"/>
    <property type="evidence" value="ECO:0007669"/>
    <property type="project" value="UniProtKB-KW"/>
</dbReference>
<keyword evidence="13" id="KW-1185">Reference proteome</keyword>
<evidence type="ECO:0000256" key="2">
    <source>
        <dbReference type="ARBA" id="ARBA00022475"/>
    </source>
</evidence>
<keyword evidence="4 10" id="KW-1133">Transmembrane helix</keyword>
<feature type="transmembrane region" description="Helical" evidence="10">
    <location>
        <begin position="387"/>
        <end position="408"/>
    </location>
</feature>
<feature type="non-terminal residue" evidence="12">
    <location>
        <position position="531"/>
    </location>
</feature>
<keyword evidence="3 10" id="KW-0812">Transmembrane</keyword>
<dbReference type="Pfam" id="PF00001">
    <property type="entry name" value="7tm_1"/>
    <property type="match status" value="2"/>
</dbReference>
<protein>
    <recommendedName>
        <fullName evidence="11">G-protein coupled receptors family 1 profile domain-containing protein</fullName>
    </recommendedName>
</protein>
<dbReference type="Gene3D" id="1.20.1070.10">
    <property type="entry name" value="Rhodopsin 7-helix transmembrane proteins"/>
    <property type="match status" value="2"/>
</dbReference>
<reference evidence="12 13" key="1">
    <citation type="submission" date="2022-05" db="EMBL/GenBank/DDBJ databases">
        <authorList>
            <consortium name="Genoscope - CEA"/>
            <person name="William W."/>
        </authorList>
    </citation>
    <scope>NUCLEOTIDE SEQUENCE [LARGE SCALE GENOMIC DNA]</scope>
</reference>